<accession>A0ABW5UPZ4</accession>
<name>A0ABW5UPZ4_9BURK</name>
<protein>
    <submittedName>
        <fullName evidence="1">XRE family transcriptional regulator</fullName>
    </submittedName>
</protein>
<gene>
    <name evidence="1" type="ORF">ACFSW6_16405</name>
</gene>
<comment type="caution">
    <text evidence="1">The sequence shown here is derived from an EMBL/GenBank/DDBJ whole genome shotgun (WGS) entry which is preliminary data.</text>
</comment>
<reference evidence="2" key="1">
    <citation type="journal article" date="2019" name="Int. J. Syst. Evol. Microbiol.">
        <title>The Global Catalogue of Microorganisms (GCM) 10K type strain sequencing project: providing services to taxonomists for standard genome sequencing and annotation.</title>
        <authorList>
            <consortium name="The Broad Institute Genomics Platform"/>
            <consortium name="The Broad Institute Genome Sequencing Center for Infectious Disease"/>
            <person name="Wu L."/>
            <person name="Ma J."/>
        </authorList>
    </citation>
    <scope>NUCLEOTIDE SEQUENCE [LARGE SCALE GENOMIC DNA]</scope>
    <source>
        <strain evidence="2">TISTR 1906</strain>
    </source>
</reference>
<dbReference type="RefSeq" id="WP_066482066.1">
    <property type="nucleotide sequence ID" value="NZ_BCNT01000017.1"/>
</dbReference>
<evidence type="ECO:0000313" key="2">
    <source>
        <dbReference type="Proteomes" id="UP001597463"/>
    </source>
</evidence>
<proteinExistence type="predicted"/>
<keyword evidence="2" id="KW-1185">Reference proteome</keyword>
<organism evidence="1 2">
    <name type="scientific">Comamonas terrae</name>
    <dbReference type="NCBI Taxonomy" id="673548"/>
    <lineage>
        <taxon>Bacteria</taxon>
        <taxon>Pseudomonadati</taxon>
        <taxon>Pseudomonadota</taxon>
        <taxon>Betaproteobacteria</taxon>
        <taxon>Burkholderiales</taxon>
        <taxon>Comamonadaceae</taxon>
        <taxon>Comamonas</taxon>
    </lineage>
</organism>
<dbReference type="EMBL" id="JBHUMV010000007">
    <property type="protein sequence ID" value="MFD2755657.1"/>
    <property type="molecule type" value="Genomic_DNA"/>
</dbReference>
<evidence type="ECO:0000313" key="1">
    <source>
        <dbReference type="EMBL" id="MFD2755657.1"/>
    </source>
</evidence>
<dbReference type="Proteomes" id="UP001597463">
    <property type="component" value="Unassembled WGS sequence"/>
</dbReference>
<sequence length="94" mass="10140">MIKYVPPTPEDLNRLKAQLGYSGEQMAELASVSGGQQWRKYTGGATPRDLGMHILFFMAARLVLPPEQLQAIADKMAEIGAEVDGTALAGHGQK</sequence>